<evidence type="ECO:0000313" key="2">
    <source>
        <dbReference type="Proteomes" id="UP000250235"/>
    </source>
</evidence>
<dbReference type="GO" id="GO:0016740">
    <property type="term" value="F:transferase activity"/>
    <property type="evidence" value="ECO:0007669"/>
    <property type="project" value="UniProtKB-KW"/>
</dbReference>
<proteinExistence type="predicted"/>
<dbReference type="OrthoDB" id="913420at2759"/>
<keyword evidence="1" id="KW-0808">Transferase</keyword>
<sequence length="187" mass="21521">MDQFKIMKLYNAVAISAGASQWVDKPSTTKEILEKLTQIYEGNEETKENKLTVALQKNEAQGDHGYGWLYSNLVAKYGCRVLFGYACWKFYAVSDATSYWEKPDLSCEREAFLLRFPAVDSSDGRENGNDGLLLPRRFFSYLFSRLWVARWVCVSSYLMLCLELFVELEGFRIWLLGTAFVIIIAQN</sequence>
<dbReference type="AlphaFoldDB" id="A0A2Z7CZZ4"/>
<accession>A0A2Z7CZZ4</accession>
<dbReference type="Proteomes" id="UP000250235">
    <property type="component" value="Unassembled WGS sequence"/>
</dbReference>
<gene>
    <name evidence="1" type="ORF">F511_18975</name>
</gene>
<dbReference type="EMBL" id="KQ992408">
    <property type="protein sequence ID" value="KZV50456.1"/>
    <property type="molecule type" value="Genomic_DNA"/>
</dbReference>
<reference evidence="1 2" key="1">
    <citation type="journal article" date="2015" name="Proc. Natl. Acad. Sci. U.S.A.">
        <title>The resurrection genome of Boea hygrometrica: A blueprint for survival of dehydration.</title>
        <authorList>
            <person name="Xiao L."/>
            <person name="Yang G."/>
            <person name="Zhang L."/>
            <person name="Yang X."/>
            <person name="Zhao S."/>
            <person name="Ji Z."/>
            <person name="Zhou Q."/>
            <person name="Hu M."/>
            <person name="Wang Y."/>
            <person name="Chen M."/>
            <person name="Xu Y."/>
            <person name="Jin H."/>
            <person name="Xiao X."/>
            <person name="Hu G."/>
            <person name="Bao F."/>
            <person name="Hu Y."/>
            <person name="Wan P."/>
            <person name="Li L."/>
            <person name="Deng X."/>
            <person name="Kuang T."/>
            <person name="Xiang C."/>
            <person name="Zhu J.K."/>
            <person name="Oliver M.J."/>
            <person name="He Y."/>
        </authorList>
    </citation>
    <scope>NUCLEOTIDE SEQUENCE [LARGE SCALE GENOMIC DNA]</scope>
    <source>
        <strain evidence="2">cv. XS01</strain>
    </source>
</reference>
<name>A0A2Z7CZZ4_9LAMI</name>
<organism evidence="1 2">
    <name type="scientific">Dorcoceras hygrometricum</name>
    <dbReference type="NCBI Taxonomy" id="472368"/>
    <lineage>
        <taxon>Eukaryota</taxon>
        <taxon>Viridiplantae</taxon>
        <taxon>Streptophyta</taxon>
        <taxon>Embryophyta</taxon>
        <taxon>Tracheophyta</taxon>
        <taxon>Spermatophyta</taxon>
        <taxon>Magnoliopsida</taxon>
        <taxon>eudicotyledons</taxon>
        <taxon>Gunneridae</taxon>
        <taxon>Pentapetalae</taxon>
        <taxon>asterids</taxon>
        <taxon>lamiids</taxon>
        <taxon>Lamiales</taxon>
        <taxon>Gesneriaceae</taxon>
        <taxon>Didymocarpoideae</taxon>
        <taxon>Trichosporeae</taxon>
        <taxon>Loxocarpinae</taxon>
        <taxon>Dorcoceras</taxon>
    </lineage>
</organism>
<protein>
    <submittedName>
        <fullName evidence="1">Glycosyltransferase family protein 47</fullName>
    </submittedName>
</protein>
<keyword evidence="2" id="KW-1185">Reference proteome</keyword>
<evidence type="ECO:0000313" key="1">
    <source>
        <dbReference type="EMBL" id="KZV50456.1"/>
    </source>
</evidence>